<organism evidence="1 2">
    <name type="scientific">Torulaspora globosa</name>
    <dbReference type="NCBI Taxonomy" id="48254"/>
    <lineage>
        <taxon>Eukaryota</taxon>
        <taxon>Fungi</taxon>
        <taxon>Dikarya</taxon>
        <taxon>Ascomycota</taxon>
        <taxon>Saccharomycotina</taxon>
        <taxon>Saccharomycetes</taxon>
        <taxon>Saccharomycetales</taxon>
        <taxon>Saccharomycetaceae</taxon>
        <taxon>Torulaspora</taxon>
    </lineage>
</organism>
<dbReference type="Proteomes" id="UP000510647">
    <property type="component" value="Chromosome 1"/>
</dbReference>
<keyword evidence="2" id="KW-1185">Reference proteome</keyword>
<name>A0A7H9HJ41_9SACH</name>
<reference evidence="1 2" key="1">
    <citation type="submission" date="2020-06" db="EMBL/GenBank/DDBJ databases">
        <title>The yeast mating-type switching endonuclease HO is a domesticated member of an unorthodox homing genetic element family.</title>
        <authorList>
            <person name="Coughlan A.Y."/>
            <person name="Lombardi L."/>
            <person name="Braun-Galleani S."/>
            <person name="Martos A.R."/>
            <person name="Galeote V."/>
            <person name="Bigey F."/>
            <person name="Dequin S."/>
            <person name="Byrne K.P."/>
            <person name="Wolfe K.H."/>
        </authorList>
    </citation>
    <scope>NUCLEOTIDE SEQUENCE [LARGE SCALE GENOMIC DNA]</scope>
    <source>
        <strain evidence="1 2">CBS2947</strain>
    </source>
</reference>
<accession>A0A7H9HJ41</accession>
<evidence type="ECO:0000313" key="1">
    <source>
        <dbReference type="EMBL" id="QLQ77934.1"/>
    </source>
</evidence>
<dbReference type="EMBL" id="CP059267">
    <property type="protein sequence ID" value="QLQ77934.1"/>
    <property type="molecule type" value="Genomic_DNA"/>
</dbReference>
<protein>
    <submittedName>
        <fullName evidence="1">Uncharacterized protein</fullName>
    </submittedName>
</protein>
<evidence type="ECO:0000313" key="2">
    <source>
        <dbReference type="Proteomes" id="UP000510647"/>
    </source>
</evidence>
<sequence length="599" mass="68924">MKYVILQGSWRALFFAAFRRQPSSKNYRYKYVASKIKKLVLDTHRKGLVNAEFEPIMVRCDRQLFTSSIHKLREVILKDISEPSERYIKILQTGTTLRRDRGPIGVLSWQNIAPIFGHPLNPICATEGTDSSLEYRNTLRLSSKDGREELLRVRWPDLGYSNSCRGVGVTEEKLNELGKDVEFVNPANGNLLRLYQVNEVPEGCDGIGLFPAYVPSQRQYFTGLELCAALIRQSPCTKEEQSKLEAHISSSVTAVAEQPLDETCFVTLKQLMDAINKCKTLWSSGRDKDKTCPGDILRCSLISQKVDFCQLIEEYCKHYILFSLVSQASRMSHALDQSALHESHELEFSPMDAFVRQEFQRVNRTALPTTVSELIEYKKEIDKFLELLSTYYFSIVSEMKAFSRTYFRDGTNVPRAVPVLKVLQEVIRDCKGFKIFYPNLSLYMTKVLPEMSKLAEPKEPITTDEEENLKLGSKILTMFKHIAQFENMMFYDKFTITTGLEIDPITSLKTWKIVIVSKNPLPVEIKRSLLFSSRIYTECVRDLENATLIQHAICEDRKMIDEDTFMFLYRLQRPPKVDKEQLTDAIIAKLEDASKTYHT</sequence>
<proteinExistence type="predicted"/>
<dbReference type="AlphaFoldDB" id="A0A7H9HJ41"/>
<gene>
    <name evidence="1" type="ORF">HG537_0A01810</name>
</gene>
<dbReference type="OrthoDB" id="4069973at2759"/>